<protein>
    <submittedName>
        <fullName evidence="1">Uncharacterized protein</fullName>
    </submittedName>
</protein>
<dbReference type="EMBL" id="LR798208">
    <property type="protein sequence ID" value="CAB5187415.1"/>
    <property type="molecule type" value="Genomic_DNA"/>
</dbReference>
<name>A0A6J7WFJ7_9CAUD</name>
<evidence type="ECO:0000313" key="1">
    <source>
        <dbReference type="EMBL" id="CAB5187415.1"/>
    </source>
</evidence>
<reference evidence="1" key="1">
    <citation type="submission" date="2020-05" db="EMBL/GenBank/DDBJ databases">
        <authorList>
            <person name="Chiriac C."/>
            <person name="Salcher M."/>
            <person name="Ghai R."/>
            <person name="Kavagutti S V."/>
        </authorList>
    </citation>
    <scope>NUCLEOTIDE SEQUENCE</scope>
</reference>
<proteinExistence type="predicted"/>
<gene>
    <name evidence="1" type="ORF">UFOVP163_43</name>
</gene>
<accession>A0A6J7WFJ7</accession>
<organism evidence="1">
    <name type="scientific">uncultured Caudovirales phage</name>
    <dbReference type="NCBI Taxonomy" id="2100421"/>
    <lineage>
        <taxon>Viruses</taxon>
        <taxon>Duplodnaviria</taxon>
        <taxon>Heunggongvirae</taxon>
        <taxon>Uroviricota</taxon>
        <taxon>Caudoviricetes</taxon>
        <taxon>Peduoviridae</taxon>
        <taxon>Maltschvirus</taxon>
        <taxon>Maltschvirus maltsch</taxon>
    </lineage>
</organism>
<sequence length="794" mass="83441">MARKDGFIRLVQKRMPQGSTPSVPLSDDHTDGTWTYKDLYDGEIAINDTGAFYYRSLDTIYQLGTGTGSGTNGATGATGATGADGYRAVMNLSYTGSSLTLGLGALTLPIGTPINNLGWQEGTRIRVWHSATQYMEGQVSAPISNPQTSGIHLIIDYVVGSGTFGSWYCGIAGDLGSGSGGGIPYTGSMDYMTYFDTDNSLSYTDTYYNSGRTTFGHYTGTPWIWDHAGKLNVYSPYSLQPAIIAEGGQFGGMFIASDNTAGGQLIGLQGYAGGSQVSGNLGIYGRADGTQSSNIGGEFVAYNGVIYPGYGGASNTGIVVGVSSYDVDPSIAGLTNSGIQVTVSGRAGDNNYIGQFQDGSEGAGKVLTCIDGTGLATWQTPTGGGGATPSLSQVLTVGNTTGARNIIFNNSYGLKNSSGEGAVLLDQYEINATHKKYLNATDWKSGLFQGSGHNAVASITGDYWNQTADLYSAGSVDVQNLYAKMFYQESTISTGNGYQTAITIYRDSILVNSAYNSSVINSNFQGFTYNHDYSANFTPRSLVDKAYVDNAITAGGGGGGTVSQIVTQVRNQSGATMYKGMVVYISGSTGTLPLVTLSQANSEATSARTYGIIKNDIANNGTGYVVSIGSIQNLDTRSTATNPFTSDTLADGDRLYLSPTTAGYVTKTKPSAPNHLVYIGTVIRTSPTAGYIEYQIQNGYELEELHNVSIPTTPTDGQVLTYETSTSLWKAKTPAVTSASPLSSVLLSGNTASTSIDMNGYNITEIGSLGTPTLETVEMVNVLNMTLLTLMYNT</sequence>